<dbReference type="Gene3D" id="2.60.40.10">
    <property type="entry name" value="Immunoglobulins"/>
    <property type="match status" value="1"/>
</dbReference>
<keyword evidence="6" id="KW-1185">Reference proteome</keyword>
<dbReference type="GO" id="GO:0005576">
    <property type="term" value="C:extracellular region"/>
    <property type="evidence" value="ECO:0007669"/>
    <property type="project" value="UniProtKB-ARBA"/>
</dbReference>
<evidence type="ECO:0000256" key="1">
    <source>
        <dbReference type="ARBA" id="ARBA00022859"/>
    </source>
</evidence>
<evidence type="ECO:0000256" key="3">
    <source>
        <dbReference type="ARBA" id="ARBA00043265"/>
    </source>
</evidence>
<feature type="domain" description="Immunoglobulin V-set" evidence="4">
    <location>
        <begin position="6"/>
        <end position="78"/>
    </location>
</feature>
<keyword evidence="2" id="KW-1064">Adaptive immunity</keyword>
<evidence type="ECO:0000313" key="6">
    <source>
        <dbReference type="Proteomes" id="UP000472277"/>
    </source>
</evidence>
<sequence length="82" mass="9061">IPSSPISGYTFDSHHTHWIRQPAGKSLEWMGYSGLGLGYHAKRFEGRMETTKATSNSMLTLKLSGERAEDSALYNSAIETVV</sequence>
<dbReference type="InterPro" id="IPR013106">
    <property type="entry name" value="Ig_V-set"/>
</dbReference>
<dbReference type="Ensembl" id="ENSSTUT00000115516.1">
    <property type="protein sequence ID" value="ENSSTUP00000107834.1"/>
    <property type="gene ID" value="ENSSTUG00000047940.1"/>
</dbReference>
<dbReference type="SUPFAM" id="SSF48726">
    <property type="entry name" value="Immunoglobulin"/>
    <property type="match status" value="1"/>
</dbReference>
<reference evidence="5" key="2">
    <citation type="submission" date="2025-09" db="UniProtKB">
        <authorList>
            <consortium name="Ensembl"/>
        </authorList>
    </citation>
    <scope>IDENTIFICATION</scope>
</reference>
<dbReference type="InterPro" id="IPR050199">
    <property type="entry name" value="IgHV"/>
</dbReference>
<dbReference type="InParanoid" id="A0A674EJ07"/>
<dbReference type="InterPro" id="IPR036179">
    <property type="entry name" value="Ig-like_dom_sf"/>
</dbReference>
<dbReference type="Proteomes" id="UP000472277">
    <property type="component" value="Chromosome 32"/>
</dbReference>
<dbReference type="PANTHER" id="PTHR23266">
    <property type="entry name" value="IMMUNOGLOBULIN HEAVY CHAIN"/>
    <property type="match status" value="1"/>
</dbReference>
<evidence type="ECO:0000256" key="2">
    <source>
        <dbReference type="ARBA" id="ARBA00023130"/>
    </source>
</evidence>
<organism evidence="5 6">
    <name type="scientific">Salmo trutta</name>
    <name type="common">Brown trout</name>
    <dbReference type="NCBI Taxonomy" id="8032"/>
    <lineage>
        <taxon>Eukaryota</taxon>
        <taxon>Metazoa</taxon>
        <taxon>Chordata</taxon>
        <taxon>Craniata</taxon>
        <taxon>Vertebrata</taxon>
        <taxon>Euteleostomi</taxon>
        <taxon>Actinopterygii</taxon>
        <taxon>Neopterygii</taxon>
        <taxon>Teleostei</taxon>
        <taxon>Protacanthopterygii</taxon>
        <taxon>Salmoniformes</taxon>
        <taxon>Salmonidae</taxon>
        <taxon>Salmoninae</taxon>
        <taxon>Salmo</taxon>
    </lineage>
</organism>
<dbReference type="SMART" id="SM00406">
    <property type="entry name" value="IGv"/>
    <property type="match status" value="1"/>
</dbReference>
<dbReference type="InterPro" id="IPR013783">
    <property type="entry name" value="Ig-like_fold"/>
</dbReference>
<dbReference type="GeneTree" id="ENSGT01060000249462"/>
<dbReference type="AlphaFoldDB" id="A0A674EJ07"/>
<reference evidence="5" key="1">
    <citation type="submission" date="2025-08" db="UniProtKB">
        <authorList>
            <consortium name="Ensembl"/>
        </authorList>
    </citation>
    <scope>IDENTIFICATION</scope>
</reference>
<keyword evidence="1" id="KW-0391">Immunity</keyword>
<dbReference type="GO" id="GO:0002250">
    <property type="term" value="P:adaptive immune response"/>
    <property type="evidence" value="ECO:0007669"/>
    <property type="project" value="UniProtKB-KW"/>
</dbReference>
<accession>A0A674EJ07</accession>
<name>A0A674EJ07_SALTR</name>
<evidence type="ECO:0000313" key="5">
    <source>
        <dbReference type="Ensembl" id="ENSSTUP00000107834.1"/>
    </source>
</evidence>
<proteinExistence type="predicted"/>
<dbReference type="GO" id="GO:0019814">
    <property type="term" value="C:immunoglobulin complex"/>
    <property type="evidence" value="ECO:0007669"/>
    <property type="project" value="UniProtKB-KW"/>
</dbReference>
<evidence type="ECO:0000259" key="4">
    <source>
        <dbReference type="SMART" id="SM00406"/>
    </source>
</evidence>
<protein>
    <recommendedName>
        <fullName evidence="4">Immunoglobulin V-set domain-containing protein</fullName>
    </recommendedName>
</protein>
<keyword evidence="3" id="KW-1280">Immunoglobulin</keyword>